<dbReference type="AlphaFoldDB" id="A0A2N3LCX6"/>
<accession>A0A2N3LCX6</accession>
<comment type="caution">
    <text evidence="1">The sequence shown here is derived from an EMBL/GenBank/DDBJ whole genome shotgun (WGS) entry which is preliminary data.</text>
</comment>
<name>A0A2N3LCX6_9BACI</name>
<gene>
    <name evidence="1" type="ORF">CWO92_24730</name>
</gene>
<sequence length="157" mass="18149">MVTQLYIHPWYKEDEFSLKKVEPIENYLSKPNGGLWTSSYNPDFGSAWLKSGYVEIKNGIEGYLINVSNDAKVLYVDTLEKAKEVAKKYYLGSFLTTDIFDFEKMSKEYDGINVSNGGLLKISPFWEWNIESTLWFNVSKLEVTETLKVLKFKDKNG</sequence>
<protein>
    <submittedName>
        <fullName evidence="1">Uncharacterized protein</fullName>
    </submittedName>
</protein>
<evidence type="ECO:0000313" key="1">
    <source>
        <dbReference type="EMBL" id="PKR82397.1"/>
    </source>
</evidence>
<dbReference type="OrthoDB" id="2083261at2"/>
<dbReference type="Proteomes" id="UP000233440">
    <property type="component" value="Unassembled WGS sequence"/>
</dbReference>
<reference evidence="1 2" key="1">
    <citation type="submission" date="2017-11" db="EMBL/GenBank/DDBJ databases">
        <title>Bacillus camelliae sp. nov., isolated from pu'er tea.</title>
        <authorList>
            <person name="Niu L."/>
        </authorList>
    </citation>
    <scope>NUCLEOTIDE SEQUENCE [LARGE SCALE GENOMIC DNA]</scope>
    <source>
        <strain evidence="1 2">7578-1</strain>
    </source>
</reference>
<organism evidence="1 2">
    <name type="scientific">Heyndrickxia camelliae</name>
    <dbReference type="NCBI Taxonomy" id="1707093"/>
    <lineage>
        <taxon>Bacteria</taxon>
        <taxon>Bacillati</taxon>
        <taxon>Bacillota</taxon>
        <taxon>Bacilli</taxon>
        <taxon>Bacillales</taxon>
        <taxon>Bacillaceae</taxon>
        <taxon>Heyndrickxia</taxon>
    </lineage>
</organism>
<dbReference type="RefSeq" id="WP_101356829.1">
    <property type="nucleotide sequence ID" value="NZ_PIQO01000049.1"/>
</dbReference>
<evidence type="ECO:0000313" key="2">
    <source>
        <dbReference type="Proteomes" id="UP000233440"/>
    </source>
</evidence>
<dbReference type="EMBL" id="PIQO01000049">
    <property type="protein sequence ID" value="PKR82397.1"/>
    <property type="molecule type" value="Genomic_DNA"/>
</dbReference>
<proteinExistence type="predicted"/>
<keyword evidence="2" id="KW-1185">Reference proteome</keyword>